<dbReference type="EMBL" id="PZKE01000035">
    <property type="protein sequence ID" value="PTE12663.1"/>
    <property type="molecule type" value="Genomic_DNA"/>
</dbReference>
<evidence type="ECO:0000256" key="4">
    <source>
        <dbReference type="ARBA" id="ARBA00023136"/>
    </source>
</evidence>
<accession>A0A2T4J479</accession>
<evidence type="ECO:0000313" key="6">
    <source>
        <dbReference type="EMBL" id="PTE12663.1"/>
    </source>
</evidence>
<feature type="non-terminal residue" evidence="6">
    <location>
        <position position="65"/>
    </location>
</feature>
<evidence type="ECO:0000256" key="5">
    <source>
        <dbReference type="SAM" id="Phobius"/>
    </source>
</evidence>
<evidence type="ECO:0000256" key="3">
    <source>
        <dbReference type="ARBA" id="ARBA00022989"/>
    </source>
</evidence>
<gene>
    <name evidence="6" type="ORF">C5F44_17190</name>
</gene>
<comment type="subcellular location">
    <subcellularLocation>
        <location evidence="1">Membrane</location>
        <topology evidence="1">Multi-pass membrane protein</topology>
    </subcellularLocation>
</comment>
<keyword evidence="7" id="KW-1185">Reference proteome</keyword>
<proteinExistence type="predicted"/>
<protein>
    <submittedName>
        <fullName evidence="6">Colicin V production CvpA</fullName>
    </submittedName>
</protein>
<keyword evidence="2 5" id="KW-0812">Transmembrane</keyword>
<evidence type="ECO:0000256" key="2">
    <source>
        <dbReference type="ARBA" id="ARBA00022692"/>
    </source>
</evidence>
<keyword evidence="3 5" id="KW-1133">Transmembrane helix</keyword>
<dbReference type="Pfam" id="PF02674">
    <property type="entry name" value="Colicin_V"/>
    <property type="match status" value="1"/>
</dbReference>
<dbReference type="GO" id="GO:0016020">
    <property type="term" value="C:membrane"/>
    <property type="evidence" value="ECO:0007669"/>
    <property type="project" value="UniProtKB-SubCell"/>
</dbReference>
<comment type="caution">
    <text evidence="6">The sequence shown here is derived from an EMBL/GenBank/DDBJ whole genome shotgun (WGS) entry which is preliminary data.</text>
</comment>
<reference evidence="6 7" key="1">
    <citation type="submission" date="2018-03" db="EMBL/GenBank/DDBJ databases">
        <title>Rhodobacter blasticus.</title>
        <authorList>
            <person name="Meyer T.E."/>
            <person name="Miller S."/>
            <person name="Lodha T."/>
            <person name="Gandham S."/>
            <person name="Chintalapati S."/>
            <person name="Chintalapati V.R."/>
        </authorList>
    </citation>
    <scope>NUCLEOTIDE SEQUENCE [LARGE SCALE GENOMIC DNA]</scope>
    <source>
        <strain evidence="6 7">DSM 2131</strain>
    </source>
</reference>
<organism evidence="6 7">
    <name type="scientific">Fuscovulum blasticum DSM 2131</name>
    <dbReference type="NCBI Taxonomy" id="1188250"/>
    <lineage>
        <taxon>Bacteria</taxon>
        <taxon>Pseudomonadati</taxon>
        <taxon>Pseudomonadota</taxon>
        <taxon>Alphaproteobacteria</taxon>
        <taxon>Rhodobacterales</taxon>
        <taxon>Paracoccaceae</taxon>
        <taxon>Pseudogemmobacter</taxon>
    </lineage>
</organism>
<evidence type="ECO:0000313" key="7">
    <source>
        <dbReference type="Proteomes" id="UP000241362"/>
    </source>
</evidence>
<keyword evidence="4 5" id="KW-0472">Membrane</keyword>
<dbReference type="RefSeq" id="WP_181318317.1">
    <property type="nucleotide sequence ID" value="NZ_PZKE01000035.1"/>
</dbReference>
<dbReference type="GO" id="GO:0009403">
    <property type="term" value="P:toxin biosynthetic process"/>
    <property type="evidence" value="ECO:0007669"/>
    <property type="project" value="InterPro"/>
</dbReference>
<name>A0A2T4J479_FUSBL</name>
<dbReference type="Proteomes" id="UP000241362">
    <property type="component" value="Unassembled WGS sequence"/>
</dbReference>
<feature type="transmembrane region" description="Helical" evidence="5">
    <location>
        <begin position="6"/>
        <end position="24"/>
    </location>
</feature>
<feature type="transmembrane region" description="Helical" evidence="5">
    <location>
        <begin position="31"/>
        <end position="51"/>
    </location>
</feature>
<dbReference type="AlphaFoldDB" id="A0A2T4J479"/>
<evidence type="ECO:0000256" key="1">
    <source>
        <dbReference type="ARBA" id="ARBA00004141"/>
    </source>
</evidence>
<dbReference type="InterPro" id="IPR003825">
    <property type="entry name" value="Colicin-V_CvpA"/>
</dbReference>
<sequence>MDNFTWVDGGAAVIILLSAILAYSRGLVRELMAILGWVGAAILAFIFAPAATPLVKEIPMLGDFL</sequence>